<dbReference type="SUPFAM" id="SSF48452">
    <property type="entry name" value="TPR-like"/>
    <property type="match status" value="1"/>
</dbReference>
<evidence type="ECO:0000256" key="1">
    <source>
        <dbReference type="ARBA" id="ARBA00004370"/>
    </source>
</evidence>
<keyword evidence="2" id="KW-0472">Membrane</keyword>
<dbReference type="InterPro" id="IPR050491">
    <property type="entry name" value="AmpC-like"/>
</dbReference>
<evidence type="ECO:0000256" key="4">
    <source>
        <dbReference type="SAM" id="SignalP"/>
    </source>
</evidence>
<feature type="repeat" description="TPR" evidence="3">
    <location>
        <begin position="456"/>
        <end position="489"/>
    </location>
</feature>
<dbReference type="InterPro" id="IPR023650">
    <property type="entry name" value="Beta-lactam_class-A_AS"/>
</dbReference>
<feature type="chain" id="PRO_5016325322" evidence="4">
    <location>
        <begin position="22"/>
        <end position="503"/>
    </location>
</feature>
<accession>A0A316H9F8</accession>
<keyword evidence="3" id="KW-0802">TPR repeat</keyword>
<keyword evidence="7" id="KW-1185">Reference proteome</keyword>
<dbReference type="InterPro" id="IPR011990">
    <property type="entry name" value="TPR-like_helical_dom_sf"/>
</dbReference>
<dbReference type="InterPro" id="IPR019734">
    <property type="entry name" value="TPR_rpt"/>
</dbReference>
<dbReference type="EMBL" id="QGHA01000005">
    <property type="protein sequence ID" value="PWK77068.1"/>
    <property type="molecule type" value="Genomic_DNA"/>
</dbReference>
<evidence type="ECO:0000313" key="6">
    <source>
        <dbReference type="EMBL" id="PWK77068.1"/>
    </source>
</evidence>
<proteinExistence type="predicted"/>
<dbReference type="RefSeq" id="WP_109608503.1">
    <property type="nucleotide sequence ID" value="NZ_QGHA01000005.1"/>
</dbReference>
<keyword evidence="4" id="KW-0732">Signal</keyword>
<evidence type="ECO:0000259" key="5">
    <source>
        <dbReference type="Pfam" id="PF00144"/>
    </source>
</evidence>
<dbReference type="SUPFAM" id="SSF56601">
    <property type="entry name" value="beta-lactamase/transpeptidase-like"/>
    <property type="match status" value="1"/>
</dbReference>
<comment type="subcellular location">
    <subcellularLocation>
        <location evidence="1">Membrane</location>
    </subcellularLocation>
</comment>
<feature type="signal peptide" evidence="4">
    <location>
        <begin position="1"/>
        <end position="21"/>
    </location>
</feature>
<dbReference type="InterPro" id="IPR001466">
    <property type="entry name" value="Beta-lactam-related"/>
</dbReference>
<gene>
    <name evidence="6" type="ORF">LX99_02878</name>
</gene>
<dbReference type="InterPro" id="IPR012338">
    <property type="entry name" value="Beta-lactam/transpept-like"/>
</dbReference>
<dbReference type="GO" id="GO:0016020">
    <property type="term" value="C:membrane"/>
    <property type="evidence" value="ECO:0007669"/>
    <property type="project" value="UniProtKB-SubCell"/>
</dbReference>
<evidence type="ECO:0000256" key="2">
    <source>
        <dbReference type="ARBA" id="ARBA00023136"/>
    </source>
</evidence>
<organism evidence="6 7">
    <name type="scientific">Mucilaginibacter oryzae</name>
    <dbReference type="NCBI Taxonomy" id="468058"/>
    <lineage>
        <taxon>Bacteria</taxon>
        <taxon>Pseudomonadati</taxon>
        <taxon>Bacteroidota</taxon>
        <taxon>Sphingobacteriia</taxon>
        <taxon>Sphingobacteriales</taxon>
        <taxon>Sphingobacteriaceae</taxon>
        <taxon>Mucilaginibacter</taxon>
    </lineage>
</organism>
<dbReference type="Gene3D" id="1.25.40.10">
    <property type="entry name" value="Tetratricopeptide repeat domain"/>
    <property type="match status" value="1"/>
</dbReference>
<dbReference type="PANTHER" id="PTHR46825">
    <property type="entry name" value="D-ALANYL-D-ALANINE-CARBOXYPEPTIDASE/ENDOPEPTIDASE AMPH"/>
    <property type="match status" value="1"/>
</dbReference>
<reference evidence="6 7" key="1">
    <citation type="submission" date="2018-05" db="EMBL/GenBank/DDBJ databases">
        <title>Genomic Encyclopedia of Archaeal and Bacterial Type Strains, Phase II (KMG-II): from individual species to whole genera.</title>
        <authorList>
            <person name="Goeker M."/>
        </authorList>
    </citation>
    <scope>NUCLEOTIDE SEQUENCE [LARGE SCALE GENOMIC DNA]</scope>
    <source>
        <strain evidence="6 7">DSM 19975</strain>
    </source>
</reference>
<dbReference type="PANTHER" id="PTHR46825:SF11">
    <property type="entry name" value="PENICILLIN-BINDING PROTEIN 4"/>
    <property type="match status" value="1"/>
</dbReference>
<evidence type="ECO:0000313" key="7">
    <source>
        <dbReference type="Proteomes" id="UP000245678"/>
    </source>
</evidence>
<sequence>MRSLKFALVACFLLSNVSLFAQKAQQLDSLFNVLDTARRFNGNVLVAQGDRVVYARPVGYAQMDTHKKHTLRSAFQIGSVSKTFTALAILQLAEKDRLRLDDPVTRFLPDLPYHTLTIRHLLSHTSGLPDKEELFFPLIEADTGLRVSNRMIVPALVSSNKPLAFAPGSQWRYNNIGFALLALVVEKVSGESFAVYLQKHVFVPAGMKDSYLLGSRINDTNRVTGYLVRHHYLSDLESIEKSKKVRRWSYNMRDLYGPTNVVSTAADLLKFALALDNYKLLDSTLTEAAFTPYRLSDGKAAMPDGEFGRAAYGLGWFLPVSDLGKMVMHTGREPGFFTFFWHDRKSHKTLILLDNAESPGFGEACKETFNIVYRTMFFAPEPPRPRSLFLPYVRILLKEGADAAATFFDLHKGDTTHYFTDERELNELGLELLADRHKEAALEALKLGTLLYPQSWNTYDSYGKALLQSGRRKDAIAMYRKSVEMFPGNLPGKKILEDLTAGK</sequence>
<dbReference type="Gene3D" id="3.40.710.10">
    <property type="entry name" value="DD-peptidase/beta-lactamase superfamily"/>
    <property type="match status" value="1"/>
</dbReference>
<name>A0A316H9F8_9SPHI</name>
<feature type="domain" description="Beta-lactamase-related" evidence="5">
    <location>
        <begin position="38"/>
        <end position="359"/>
    </location>
</feature>
<dbReference type="AlphaFoldDB" id="A0A316H9F8"/>
<dbReference type="PROSITE" id="PS00146">
    <property type="entry name" value="BETA_LACTAMASE_A"/>
    <property type="match status" value="1"/>
</dbReference>
<dbReference type="PROSITE" id="PS50005">
    <property type="entry name" value="TPR"/>
    <property type="match status" value="1"/>
</dbReference>
<comment type="caution">
    <text evidence="6">The sequence shown here is derived from an EMBL/GenBank/DDBJ whole genome shotgun (WGS) entry which is preliminary data.</text>
</comment>
<dbReference type="Pfam" id="PF00144">
    <property type="entry name" value="Beta-lactamase"/>
    <property type="match status" value="1"/>
</dbReference>
<evidence type="ECO:0000256" key="3">
    <source>
        <dbReference type="PROSITE-ProRule" id="PRU00339"/>
    </source>
</evidence>
<dbReference type="Proteomes" id="UP000245678">
    <property type="component" value="Unassembled WGS sequence"/>
</dbReference>
<protein>
    <submittedName>
        <fullName evidence="6">CubicO group peptidase (Beta-lactamase class C family)</fullName>
    </submittedName>
</protein>